<dbReference type="RefSeq" id="WP_408166034.1">
    <property type="nucleotide sequence ID" value="NZ_JAQQFR010000002.1"/>
</dbReference>
<dbReference type="Gene3D" id="3.30.70.360">
    <property type="match status" value="1"/>
</dbReference>
<dbReference type="SUPFAM" id="SSF53187">
    <property type="entry name" value="Zn-dependent exopeptidases"/>
    <property type="match status" value="1"/>
</dbReference>
<dbReference type="PANTHER" id="PTHR43270">
    <property type="entry name" value="BETA-ALA-HIS DIPEPTIDASE"/>
    <property type="match status" value="1"/>
</dbReference>
<evidence type="ECO:0000256" key="3">
    <source>
        <dbReference type="ARBA" id="ARBA00022801"/>
    </source>
</evidence>
<gene>
    <name evidence="5" type="ORF">PQR63_04640</name>
</gene>
<accession>A0ABW8Z418</accession>
<evidence type="ECO:0000256" key="2">
    <source>
        <dbReference type="ARBA" id="ARBA00022723"/>
    </source>
</evidence>
<protein>
    <submittedName>
        <fullName evidence="5">M20 family metallopeptidase</fullName>
    </submittedName>
</protein>
<dbReference type="PANTHER" id="PTHR43270:SF12">
    <property type="entry name" value="SUCCINYL-DIAMINOPIMELATE DESUCCINYLASE"/>
    <property type="match status" value="1"/>
</dbReference>
<dbReference type="Pfam" id="PF01546">
    <property type="entry name" value="Peptidase_M20"/>
    <property type="match status" value="1"/>
</dbReference>
<dbReference type="Proteomes" id="UP001629214">
    <property type="component" value="Unassembled WGS sequence"/>
</dbReference>
<keyword evidence="6" id="KW-1185">Reference proteome</keyword>
<keyword evidence="1" id="KW-0645">Protease</keyword>
<evidence type="ECO:0000313" key="6">
    <source>
        <dbReference type="Proteomes" id="UP001629214"/>
    </source>
</evidence>
<dbReference type="EMBL" id="JAQQFR010000002">
    <property type="protein sequence ID" value="MFL9877652.1"/>
    <property type="molecule type" value="Genomic_DNA"/>
</dbReference>
<comment type="caution">
    <text evidence="5">The sequence shown here is derived from an EMBL/GenBank/DDBJ whole genome shotgun (WGS) entry which is preliminary data.</text>
</comment>
<proteinExistence type="predicted"/>
<reference evidence="5 6" key="1">
    <citation type="journal article" date="2024" name="Chem. Sci.">
        <title>Discovery of megapolipeptins by genome mining of a Burkholderiales bacteria collection.</title>
        <authorList>
            <person name="Paulo B.S."/>
            <person name="Recchia M.J.J."/>
            <person name="Lee S."/>
            <person name="Fergusson C.H."/>
            <person name="Romanowski S.B."/>
            <person name="Hernandez A."/>
            <person name="Krull N."/>
            <person name="Liu D.Y."/>
            <person name="Cavanagh H."/>
            <person name="Bos A."/>
            <person name="Gray C.A."/>
            <person name="Murphy B.T."/>
            <person name="Linington R.G."/>
            <person name="Eustaquio A.S."/>
        </authorList>
    </citation>
    <scope>NUCLEOTIDE SEQUENCE [LARGE SCALE GENOMIC DNA]</scope>
    <source>
        <strain evidence="5 6">RL21-008-BIB-B</strain>
    </source>
</reference>
<organism evidence="5 6">
    <name type="scientific">Herbaspirillum rhizosphaerae</name>
    <dbReference type="NCBI Taxonomy" id="346179"/>
    <lineage>
        <taxon>Bacteria</taxon>
        <taxon>Pseudomonadati</taxon>
        <taxon>Pseudomonadota</taxon>
        <taxon>Betaproteobacteria</taxon>
        <taxon>Burkholderiales</taxon>
        <taxon>Oxalobacteraceae</taxon>
        <taxon>Herbaspirillum</taxon>
    </lineage>
</organism>
<dbReference type="InterPro" id="IPR002933">
    <property type="entry name" value="Peptidase_M20"/>
</dbReference>
<evidence type="ECO:0000256" key="1">
    <source>
        <dbReference type="ARBA" id="ARBA00022670"/>
    </source>
</evidence>
<dbReference type="InterPro" id="IPR051458">
    <property type="entry name" value="Cyt/Met_Dipeptidase"/>
</dbReference>
<name>A0ABW8Z418_9BURK</name>
<dbReference type="InterPro" id="IPR011650">
    <property type="entry name" value="Peptidase_M20_dimer"/>
</dbReference>
<dbReference type="Pfam" id="PF07687">
    <property type="entry name" value="M20_dimer"/>
    <property type="match status" value="1"/>
</dbReference>
<keyword evidence="2" id="KW-0479">Metal-binding</keyword>
<feature type="domain" description="Peptidase M20 dimerisation" evidence="4">
    <location>
        <begin position="197"/>
        <end position="348"/>
    </location>
</feature>
<dbReference type="NCBIfam" id="NF005478">
    <property type="entry name" value="PRK07079.1"/>
    <property type="match status" value="1"/>
</dbReference>
<keyword evidence="3" id="KW-0378">Hydrolase</keyword>
<dbReference type="Gene3D" id="3.40.630.10">
    <property type="entry name" value="Zn peptidases"/>
    <property type="match status" value="1"/>
</dbReference>
<sequence>MNSAKKHYADGYLKATIDKRISYKTESQAPEQAAMLRTYLKDELETTLLRLGFICQIVDNPIEGKPPLLFAERHESDDSLTVLTYGHGDVVRGYDDQWSDNIDPWKLTVKGDKWYGRGTADNKGQHSINLAALEIVLKARDGHLGYNVKCLFETGEEIGSPGLRKYCELNSLQLKSDVFIASDGPRLSAGQPTIFLGSRGSVLFELTVNLRSGGLHSGNWGGLKRNPATILAGALASVVNHEGRILVKDLLPPAMSPSVKEALGKLSITDELMGLPIDTEWGEPSLSSAEKLLGWNTLEVLAFTAGNPANPVNAIPPHAKAFCQLRFVVGTRWQELEKILRTHLDQHGFACVDIKVQRGTAATRLDPDNAWVKWAEQSMKSAVGQDIAIMPNLGGTLPNDVFADVLGLPTLWIPHSYPGCAQHAADEHMLGSIADEGMQIMTSLFWDLGELHRDHLHTS</sequence>
<evidence type="ECO:0000259" key="4">
    <source>
        <dbReference type="Pfam" id="PF07687"/>
    </source>
</evidence>
<evidence type="ECO:0000313" key="5">
    <source>
        <dbReference type="EMBL" id="MFL9877652.1"/>
    </source>
</evidence>